<proteinExistence type="predicted"/>
<dbReference type="Proteomes" id="UP000252733">
    <property type="component" value="Unassembled WGS sequence"/>
</dbReference>
<name>A0A2T0XTR1_9BACT</name>
<organism evidence="1 2">
    <name type="scientific">Marinilabilia salmonicolor</name>
    <dbReference type="NCBI Taxonomy" id="989"/>
    <lineage>
        <taxon>Bacteria</taxon>
        <taxon>Pseudomonadati</taxon>
        <taxon>Bacteroidota</taxon>
        <taxon>Bacteroidia</taxon>
        <taxon>Marinilabiliales</taxon>
        <taxon>Marinilabiliaceae</taxon>
        <taxon>Marinilabilia</taxon>
    </lineage>
</organism>
<protein>
    <submittedName>
        <fullName evidence="1">Uncharacterized protein</fullName>
    </submittedName>
</protein>
<evidence type="ECO:0000313" key="2">
    <source>
        <dbReference type="Proteomes" id="UP000252733"/>
    </source>
</evidence>
<dbReference type="EMBL" id="QPIZ01000021">
    <property type="protein sequence ID" value="RCW30626.1"/>
    <property type="molecule type" value="Genomic_DNA"/>
</dbReference>
<dbReference type="AlphaFoldDB" id="A0A2T0XTR1"/>
<gene>
    <name evidence="1" type="ORF">DFO77_12163</name>
</gene>
<evidence type="ECO:0000313" key="1">
    <source>
        <dbReference type="EMBL" id="RCW30626.1"/>
    </source>
</evidence>
<sequence length="55" mass="6357">MEGLAMTLAKRNKYLFPSVPSFFDNFFNGDLMDWGMSKFAGTESPLPAQFPFFRR</sequence>
<comment type="caution">
    <text evidence="1">The sequence shown here is derived from an EMBL/GenBank/DDBJ whole genome shotgun (WGS) entry which is preliminary data.</text>
</comment>
<keyword evidence="2" id="KW-1185">Reference proteome</keyword>
<accession>A0A2T0XTR1</accession>
<reference evidence="1 2" key="1">
    <citation type="submission" date="2018-07" db="EMBL/GenBank/DDBJ databases">
        <title>Freshwater and sediment microbial communities from various areas in North America, analyzing microbe dynamics in response to fracking.</title>
        <authorList>
            <person name="Lamendella R."/>
        </authorList>
    </citation>
    <scope>NUCLEOTIDE SEQUENCE [LARGE SCALE GENOMIC DNA]</scope>
    <source>
        <strain evidence="1 2">160A</strain>
    </source>
</reference>